<dbReference type="RefSeq" id="WP_345034005.1">
    <property type="nucleotide sequence ID" value="NZ_BAAAWY010000098.1"/>
</dbReference>
<protein>
    <submittedName>
        <fullName evidence="1">Uncharacterized protein</fullName>
    </submittedName>
</protein>
<name>A0A7W9NJI3_9PSEU</name>
<organism evidence="1 2">
    <name type="scientific">Kutzneria kofuensis</name>
    <dbReference type="NCBI Taxonomy" id="103725"/>
    <lineage>
        <taxon>Bacteria</taxon>
        <taxon>Bacillati</taxon>
        <taxon>Actinomycetota</taxon>
        <taxon>Actinomycetes</taxon>
        <taxon>Pseudonocardiales</taxon>
        <taxon>Pseudonocardiaceae</taxon>
        <taxon>Kutzneria</taxon>
    </lineage>
</organism>
<comment type="caution">
    <text evidence="1">The sequence shown here is derived from an EMBL/GenBank/DDBJ whole genome shotgun (WGS) entry which is preliminary data.</text>
</comment>
<dbReference type="Proteomes" id="UP000585638">
    <property type="component" value="Unassembled WGS sequence"/>
</dbReference>
<sequence>MTVHRAVDGTTVCTVHDGLAQLADVLVAEAPDERTAHRLARETLADHPAGVLLFVLPDNGFVVAVRGGATFTVHTGRSLVDQLALVLHAMWSSR</sequence>
<keyword evidence="2" id="KW-1185">Reference proteome</keyword>
<dbReference type="AlphaFoldDB" id="A0A7W9NJI3"/>
<dbReference type="EMBL" id="JACHIR010000001">
    <property type="protein sequence ID" value="MBB5895672.1"/>
    <property type="molecule type" value="Genomic_DNA"/>
</dbReference>
<proteinExistence type="predicted"/>
<accession>A0A7W9NJI3</accession>
<reference evidence="1 2" key="1">
    <citation type="submission" date="2020-08" db="EMBL/GenBank/DDBJ databases">
        <title>Sequencing the genomes of 1000 actinobacteria strains.</title>
        <authorList>
            <person name="Klenk H.-P."/>
        </authorList>
    </citation>
    <scope>NUCLEOTIDE SEQUENCE [LARGE SCALE GENOMIC DNA]</scope>
    <source>
        <strain evidence="1 2">DSM 43851</strain>
    </source>
</reference>
<evidence type="ECO:0000313" key="1">
    <source>
        <dbReference type="EMBL" id="MBB5895672.1"/>
    </source>
</evidence>
<gene>
    <name evidence="1" type="ORF">BJ998_006868</name>
</gene>
<evidence type="ECO:0000313" key="2">
    <source>
        <dbReference type="Proteomes" id="UP000585638"/>
    </source>
</evidence>